<reference evidence="6" key="1">
    <citation type="submission" date="2018-12" db="EMBL/GenBank/DDBJ databases">
        <authorList>
            <person name="Will S."/>
            <person name="Neumann-Schaal M."/>
            <person name="Henke P."/>
        </authorList>
    </citation>
    <scope>NUCLEOTIDE SEQUENCE</scope>
    <source>
        <strain evidence="6">PCC 7102</strain>
    </source>
</reference>
<dbReference type="GO" id="GO:0003824">
    <property type="term" value="F:catalytic activity"/>
    <property type="evidence" value="ECO:0007669"/>
    <property type="project" value="InterPro"/>
</dbReference>
<dbReference type="GO" id="GO:0031177">
    <property type="term" value="F:phosphopantetheine binding"/>
    <property type="evidence" value="ECO:0007669"/>
    <property type="project" value="InterPro"/>
</dbReference>
<evidence type="ECO:0000256" key="2">
    <source>
        <dbReference type="ARBA" id="ARBA00006432"/>
    </source>
</evidence>
<keyword evidence="7" id="KW-1185">Reference proteome</keyword>
<dbReference type="Pfam" id="PF00668">
    <property type="entry name" value="Condensation"/>
    <property type="match status" value="1"/>
</dbReference>
<organism evidence="6 7">
    <name type="scientific">Dulcicalothrix desertica PCC 7102</name>
    <dbReference type="NCBI Taxonomy" id="232991"/>
    <lineage>
        <taxon>Bacteria</taxon>
        <taxon>Bacillati</taxon>
        <taxon>Cyanobacteriota</taxon>
        <taxon>Cyanophyceae</taxon>
        <taxon>Nostocales</taxon>
        <taxon>Calotrichaceae</taxon>
        <taxon>Dulcicalothrix</taxon>
    </lineage>
</organism>
<dbReference type="PANTHER" id="PTHR45527">
    <property type="entry name" value="NONRIBOSOMAL PEPTIDE SYNTHETASE"/>
    <property type="match status" value="1"/>
</dbReference>
<dbReference type="Gene3D" id="3.40.50.980">
    <property type="match status" value="2"/>
</dbReference>
<dbReference type="InterPro" id="IPR001242">
    <property type="entry name" value="Condensation_dom"/>
</dbReference>
<dbReference type="FunFam" id="3.30.300.30:FF:000010">
    <property type="entry name" value="Enterobactin synthetase component F"/>
    <property type="match status" value="1"/>
</dbReference>
<comment type="cofactor">
    <cofactor evidence="1">
        <name>pantetheine 4'-phosphate</name>
        <dbReference type="ChEBI" id="CHEBI:47942"/>
    </cofactor>
</comment>
<dbReference type="PROSITE" id="PS00012">
    <property type="entry name" value="PHOSPHOPANTETHEINE"/>
    <property type="match status" value="1"/>
</dbReference>
<keyword evidence="4" id="KW-0597">Phosphoprotein</keyword>
<dbReference type="SUPFAM" id="SSF47336">
    <property type="entry name" value="ACP-like"/>
    <property type="match status" value="1"/>
</dbReference>
<accession>A0A3S1C036</accession>
<dbReference type="EMBL" id="RSCL01000050">
    <property type="protein sequence ID" value="RUS94201.1"/>
    <property type="molecule type" value="Genomic_DNA"/>
</dbReference>
<dbReference type="PROSITE" id="PS50075">
    <property type="entry name" value="CARRIER"/>
    <property type="match status" value="1"/>
</dbReference>
<dbReference type="GO" id="GO:0005737">
    <property type="term" value="C:cytoplasm"/>
    <property type="evidence" value="ECO:0007669"/>
    <property type="project" value="TreeGrafter"/>
</dbReference>
<dbReference type="InterPro" id="IPR009081">
    <property type="entry name" value="PP-bd_ACP"/>
</dbReference>
<dbReference type="InterPro" id="IPR000873">
    <property type="entry name" value="AMP-dep_synth/lig_dom"/>
</dbReference>
<dbReference type="FunFam" id="3.40.50.980:FF:000001">
    <property type="entry name" value="Non-ribosomal peptide synthetase"/>
    <property type="match status" value="1"/>
</dbReference>
<dbReference type="InterPro" id="IPR045851">
    <property type="entry name" value="AMP-bd_C_sf"/>
</dbReference>
<dbReference type="Pfam" id="PF13193">
    <property type="entry name" value="AMP-binding_C"/>
    <property type="match status" value="1"/>
</dbReference>
<dbReference type="CDD" id="cd19531">
    <property type="entry name" value="LCL_NRPS-like"/>
    <property type="match status" value="1"/>
</dbReference>
<dbReference type="NCBIfam" id="TIGR01733">
    <property type="entry name" value="AA-adenyl-dom"/>
    <property type="match status" value="1"/>
</dbReference>
<dbReference type="InterPro" id="IPR001031">
    <property type="entry name" value="Thioesterase"/>
</dbReference>
<dbReference type="SUPFAM" id="SSF52777">
    <property type="entry name" value="CoA-dependent acyltransferases"/>
    <property type="match status" value="2"/>
</dbReference>
<dbReference type="Gene3D" id="3.30.559.30">
    <property type="entry name" value="Nonribosomal peptide synthetase, condensation domain"/>
    <property type="match status" value="1"/>
</dbReference>
<dbReference type="RefSeq" id="WP_127087325.1">
    <property type="nucleotide sequence ID" value="NZ_RSCL01000050.1"/>
</dbReference>
<dbReference type="Pfam" id="PF00550">
    <property type="entry name" value="PP-binding"/>
    <property type="match status" value="1"/>
</dbReference>
<dbReference type="GO" id="GO:0043041">
    <property type="term" value="P:amino acid activation for nonribosomal peptide biosynthetic process"/>
    <property type="evidence" value="ECO:0007669"/>
    <property type="project" value="TreeGrafter"/>
</dbReference>
<dbReference type="InterPro" id="IPR036736">
    <property type="entry name" value="ACP-like_sf"/>
</dbReference>
<comment type="similarity">
    <text evidence="2">Belongs to the ATP-dependent AMP-binding enzyme family.</text>
</comment>
<dbReference type="InterPro" id="IPR010071">
    <property type="entry name" value="AA_adenyl_dom"/>
</dbReference>
<dbReference type="Gene3D" id="1.10.1200.10">
    <property type="entry name" value="ACP-like"/>
    <property type="match status" value="1"/>
</dbReference>
<dbReference type="Gene3D" id="3.40.50.1820">
    <property type="entry name" value="alpha/beta hydrolase"/>
    <property type="match status" value="1"/>
</dbReference>
<dbReference type="InterPro" id="IPR006162">
    <property type="entry name" value="Ppantetheine_attach_site"/>
</dbReference>
<dbReference type="GO" id="GO:0044550">
    <property type="term" value="P:secondary metabolite biosynthetic process"/>
    <property type="evidence" value="ECO:0007669"/>
    <property type="project" value="UniProtKB-ARBA"/>
</dbReference>
<dbReference type="PROSITE" id="PS00455">
    <property type="entry name" value="AMP_BINDING"/>
    <property type="match status" value="1"/>
</dbReference>
<dbReference type="SUPFAM" id="SSF56801">
    <property type="entry name" value="Acetyl-CoA synthetase-like"/>
    <property type="match status" value="1"/>
</dbReference>
<feature type="domain" description="Carrier" evidence="5">
    <location>
        <begin position="965"/>
        <end position="1040"/>
    </location>
</feature>
<dbReference type="Gene3D" id="3.30.300.30">
    <property type="match status" value="1"/>
</dbReference>
<protein>
    <recommendedName>
        <fullName evidence="5">Carrier domain-containing protein</fullName>
    </recommendedName>
</protein>
<dbReference type="PANTHER" id="PTHR45527:SF1">
    <property type="entry name" value="FATTY ACID SYNTHASE"/>
    <property type="match status" value="1"/>
</dbReference>
<dbReference type="Gene3D" id="2.30.38.10">
    <property type="entry name" value="Luciferase, Domain 3"/>
    <property type="match status" value="1"/>
</dbReference>
<dbReference type="InterPro" id="IPR023213">
    <property type="entry name" value="CAT-like_dom_sf"/>
</dbReference>
<proteinExistence type="inferred from homology"/>
<evidence type="ECO:0000256" key="3">
    <source>
        <dbReference type="ARBA" id="ARBA00022450"/>
    </source>
</evidence>
<name>A0A3S1C036_9CYAN</name>
<dbReference type="InterPro" id="IPR025110">
    <property type="entry name" value="AMP-bd_C"/>
</dbReference>
<dbReference type="FunFam" id="3.40.50.12780:FF:000012">
    <property type="entry name" value="Non-ribosomal peptide synthetase"/>
    <property type="match status" value="1"/>
</dbReference>
<dbReference type="Pfam" id="PF00975">
    <property type="entry name" value="Thioesterase"/>
    <property type="match status" value="1"/>
</dbReference>
<dbReference type="SUPFAM" id="SSF53474">
    <property type="entry name" value="alpha/beta-Hydrolases"/>
    <property type="match status" value="1"/>
</dbReference>
<dbReference type="InterPro" id="IPR029058">
    <property type="entry name" value="AB_hydrolase_fold"/>
</dbReference>
<sequence length="1330" mass="148558">MAIKRTSVSASEEKLNFSEQTEVFVFPTSFAQARLWFFNQLQTDNPLYNVSTALRLTGSLDRNLLIKAFNDILRRHEVLRTSFILVSEPVQVIAPSLTIPFSLIDLRNIEVAERKIQIQQIATAESQRLFDLTTAPLIRVTLLQLEEAQHVLLLSLHHIIADGWSIGVLIRELSIFYQNGNLPELPIQYADYAQWQRTWLTEEVLETQRAYWRHQLHNIEVLNFPTDRPRPAIPSYKGAKQYLQLPQSLNKALESLSQHSGVTLFMTLLAAFQILLYRYTQQSDIVVGSPIANRNRSEIEGLIGFFVNSLVLRTDLSGNPTFQELLCRVKEVTLGAYAHQDLPFEKLVDALHLERSLSYHPLFQIVFSLQNTPVEALELPGLTFEVLEIENCSAKLDLEFHLWQDAEGLKVQAIYSTDLFDGATITRMLGHFQTLLESIVANPIQKISDLQIIESPLPPLIRGGRELEIELCFHEIFEAQVEKTPDAVAVVFGSEQLTYRELNIRANQLAHYLQQLGVKPEFLVGICLERSIDMIVGVLGILKAGGAYLPLDPTYPPERLHYMLEDAQISILLTHSSSSSAPLIKGGWGDQLYINQNLNITQQPQINPTSNLTPNNLAYVIYTSGSTGKPKGVQIEHKGLTNLIHAQKSTFNLQPTARVLQFASLSFDASIFEIVMALATGGTLYLALKESLLPGQPLIEMLRRNKITHVTLPPTVLAVLPQTEFPALQTIICAGEPCTQDIVKKWKPGRRFFNAYGVTEATVWSTVAEITSVTDKLSIGRPIVNTQVYILDKYLNSVPIGVVGELYIGGDSLARGYVNSTKTELLIYKTGDLGRYLADGNIEFLGRIDNQVKIRGFRIELGEIETVLNQHQDVQQSVVVVRENELGNKHLVAYIVKSQKASIIELDSLKQTLKQTLKQKLPDYMAPSGFIVIDCLPLTPAGKVDYCALAVGESTEVLITSVFLAPRTEAELKLEKIWVEVLGVERVSINDNFFDLGGNSLLAVQLIEQIHKQLKRDLPLAALFLNPTIAQLASQLCLNDAQPWSPLVAIQPNGENPRLFCVHPIFGVVLPYFELAHYLGKNQPFYGLQPVGIDGESTPLTRIEDMATCYIKALRTVQPNGPYFLAGWSFGGLVAFEMAQQLQSNGDEVALLALLDTAAPISSNQPSVGDVLKYIFTVAARNIWSFLLDYCYLFIASNSKNKFVKKIVSNILSRFLQGDTAIANLLSDESKSQILNELTISPMLRIFQANTQAVLNYVPKVYPNRITLFRTNVHQGAVQNLNDCWDALTSEGVDTHIIPGNHLNMLKAPNVETLAQQLKACLLKKTSKMI</sequence>
<evidence type="ECO:0000256" key="1">
    <source>
        <dbReference type="ARBA" id="ARBA00001957"/>
    </source>
</evidence>
<dbReference type="SMART" id="SM00823">
    <property type="entry name" value="PKS_PP"/>
    <property type="match status" value="1"/>
</dbReference>
<dbReference type="Gene3D" id="3.30.559.10">
    <property type="entry name" value="Chloramphenicol acetyltransferase-like domain"/>
    <property type="match status" value="1"/>
</dbReference>
<dbReference type="FunFam" id="1.10.1200.10:FF:000005">
    <property type="entry name" value="Nonribosomal peptide synthetase 1"/>
    <property type="match status" value="1"/>
</dbReference>
<dbReference type="OrthoDB" id="9757538at2"/>
<evidence type="ECO:0000259" key="5">
    <source>
        <dbReference type="PROSITE" id="PS50075"/>
    </source>
</evidence>
<gene>
    <name evidence="6" type="ORF">DSM106972_093980</name>
</gene>
<dbReference type="InterPro" id="IPR020806">
    <property type="entry name" value="PKS_PP-bd"/>
</dbReference>
<dbReference type="InterPro" id="IPR020845">
    <property type="entry name" value="AMP-binding_CS"/>
</dbReference>
<evidence type="ECO:0000313" key="6">
    <source>
        <dbReference type="EMBL" id="RUS94201.1"/>
    </source>
</evidence>
<dbReference type="Proteomes" id="UP000271624">
    <property type="component" value="Unassembled WGS sequence"/>
</dbReference>
<evidence type="ECO:0000256" key="4">
    <source>
        <dbReference type="ARBA" id="ARBA00022553"/>
    </source>
</evidence>
<reference evidence="6" key="2">
    <citation type="journal article" date="2019" name="Genome Biol. Evol.">
        <title>Day and night: Metabolic profiles and evolutionary relationships of six axenic non-marine cyanobacteria.</title>
        <authorList>
            <person name="Will S.E."/>
            <person name="Henke P."/>
            <person name="Boedeker C."/>
            <person name="Huang S."/>
            <person name="Brinkmann H."/>
            <person name="Rohde M."/>
            <person name="Jarek M."/>
            <person name="Friedl T."/>
            <person name="Seufert S."/>
            <person name="Schumacher M."/>
            <person name="Overmann J."/>
            <person name="Neumann-Schaal M."/>
            <person name="Petersen J."/>
        </authorList>
    </citation>
    <scope>NUCLEOTIDE SEQUENCE [LARGE SCALE GENOMIC DNA]</scope>
    <source>
        <strain evidence="6">PCC 7102</strain>
    </source>
</reference>
<keyword evidence="3" id="KW-0596">Phosphopantetheine</keyword>
<comment type="caution">
    <text evidence="6">The sequence shown here is derived from an EMBL/GenBank/DDBJ whole genome shotgun (WGS) entry which is preliminary data.</text>
</comment>
<evidence type="ECO:0000313" key="7">
    <source>
        <dbReference type="Proteomes" id="UP000271624"/>
    </source>
</evidence>
<dbReference type="Pfam" id="PF00501">
    <property type="entry name" value="AMP-binding"/>
    <property type="match status" value="1"/>
</dbReference>
<dbReference type="GO" id="GO:0008610">
    <property type="term" value="P:lipid biosynthetic process"/>
    <property type="evidence" value="ECO:0007669"/>
    <property type="project" value="UniProtKB-ARBA"/>
</dbReference>